<evidence type="ECO:0000256" key="1">
    <source>
        <dbReference type="SAM" id="MobiDB-lite"/>
    </source>
</evidence>
<organism evidence="3 4">
    <name type="scientific">Aporhodopirellula rubra</name>
    <dbReference type="NCBI Taxonomy" id="980271"/>
    <lineage>
        <taxon>Bacteria</taxon>
        <taxon>Pseudomonadati</taxon>
        <taxon>Planctomycetota</taxon>
        <taxon>Planctomycetia</taxon>
        <taxon>Pirellulales</taxon>
        <taxon>Pirellulaceae</taxon>
        <taxon>Aporhodopirellula</taxon>
    </lineage>
</organism>
<protein>
    <submittedName>
        <fullName evidence="3">Uncharacterized protein</fullName>
    </submittedName>
</protein>
<feature type="compositionally biased region" description="Pro residues" evidence="1">
    <location>
        <begin position="326"/>
        <end position="345"/>
    </location>
</feature>
<sequence length="525" mass="55154">MPGPSVHDLLGLPADVTQPNAYQVFGLELGEADHELIRSAIEKRVRSLKQAKPSASPEVWTKAARAVQAAQKVLSDPAQKTALDAQYGIINDPEPDSSSVVDPLAALLPTAKKSPPGPASAPPPSAASQSPALPDAPSVGEQIFSAPTPVQDQSGPPTVANSAPPLTPIRSSGPQIATRRPVRRRRSTGGLIFGTIVLVLLTAIVGGFAYVFLRGGGIVVVKNNDGFAIKPGTDSANSRPSQSAPPRSVASDGIMPTPPRVRPDSPNVGSWMPSDFEMPTPPTGTSPGSMPNMSSPDQPPSMDTMTNPSMGTPPMTAEPPMVTTPAPTPTPVPPANSTPDSPQPPTAEQIAAGEAAVTASRDAIKNGAWDTMKSLAETAEAKAVTDAQKQSAETLFQFADLATFYRGAIQRAMADLVAGNEVNLTESMTFLVKQSSAEQITLYRNKRDYPYTFEELPLSVAHALAPFQLNVSSPEGQAAKAVFQAISTKATPGHRVESIEILRNLDQVEGADPKRLADLIESFRD</sequence>
<feature type="compositionally biased region" description="Polar residues" evidence="1">
    <location>
        <begin position="292"/>
        <end position="310"/>
    </location>
</feature>
<dbReference type="AlphaFoldDB" id="A0A7W5H687"/>
<feature type="compositionally biased region" description="Pro residues" evidence="1">
    <location>
        <begin position="115"/>
        <end position="125"/>
    </location>
</feature>
<evidence type="ECO:0000313" key="4">
    <source>
        <dbReference type="Proteomes" id="UP000536179"/>
    </source>
</evidence>
<reference evidence="3 4" key="1">
    <citation type="submission" date="2020-08" db="EMBL/GenBank/DDBJ databases">
        <title>Genomic Encyclopedia of Type Strains, Phase III (KMG-III): the genomes of soil and plant-associated and newly described type strains.</title>
        <authorList>
            <person name="Whitman W."/>
        </authorList>
    </citation>
    <scope>NUCLEOTIDE SEQUENCE [LARGE SCALE GENOMIC DNA]</scope>
    <source>
        <strain evidence="3 4">CECT 8075</strain>
    </source>
</reference>
<feature type="region of interest" description="Disordered" evidence="1">
    <location>
        <begin position="231"/>
        <end position="347"/>
    </location>
</feature>
<name>A0A7W5H687_9BACT</name>
<keyword evidence="2" id="KW-0812">Transmembrane</keyword>
<evidence type="ECO:0000256" key="2">
    <source>
        <dbReference type="SAM" id="Phobius"/>
    </source>
</evidence>
<keyword evidence="2" id="KW-0472">Membrane</keyword>
<dbReference type="Proteomes" id="UP000536179">
    <property type="component" value="Unassembled WGS sequence"/>
</dbReference>
<dbReference type="RefSeq" id="WP_246419762.1">
    <property type="nucleotide sequence ID" value="NZ_JACHXU010000009.1"/>
</dbReference>
<keyword evidence="2" id="KW-1133">Transmembrane helix</keyword>
<feature type="region of interest" description="Disordered" evidence="1">
    <location>
        <begin position="109"/>
        <end position="184"/>
    </location>
</feature>
<gene>
    <name evidence="3" type="ORF">FHS27_003023</name>
</gene>
<feature type="compositionally biased region" description="Polar residues" evidence="1">
    <location>
        <begin position="234"/>
        <end position="245"/>
    </location>
</feature>
<evidence type="ECO:0000313" key="3">
    <source>
        <dbReference type="EMBL" id="MBB3207204.1"/>
    </source>
</evidence>
<feature type="compositionally biased region" description="Low complexity" evidence="1">
    <location>
        <begin position="312"/>
        <end position="325"/>
    </location>
</feature>
<keyword evidence="4" id="KW-1185">Reference proteome</keyword>
<feature type="transmembrane region" description="Helical" evidence="2">
    <location>
        <begin position="189"/>
        <end position="213"/>
    </location>
</feature>
<feature type="compositionally biased region" description="Low complexity" evidence="1">
    <location>
        <begin position="126"/>
        <end position="138"/>
    </location>
</feature>
<comment type="caution">
    <text evidence="3">The sequence shown here is derived from an EMBL/GenBank/DDBJ whole genome shotgun (WGS) entry which is preliminary data.</text>
</comment>
<accession>A0A7W5H687</accession>
<proteinExistence type="predicted"/>
<dbReference type="EMBL" id="JACHXU010000009">
    <property type="protein sequence ID" value="MBB3207204.1"/>
    <property type="molecule type" value="Genomic_DNA"/>
</dbReference>
<feature type="compositionally biased region" description="Polar residues" evidence="1">
    <location>
        <begin position="148"/>
        <end position="161"/>
    </location>
</feature>